<dbReference type="RefSeq" id="WP_315605308.1">
    <property type="nucleotide sequence ID" value="NZ_CP130318.1"/>
</dbReference>
<keyword evidence="2" id="KW-1185">Reference proteome</keyword>
<dbReference type="EMBL" id="CP130318">
    <property type="protein sequence ID" value="WNQ11532.1"/>
    <property type="molecule type" value="Genomic_DNA"/>
</dbReference>
<evidence type="ECO:0008006" key="3">
    <source>
        <dbReference type="Google" id="ProtNLM"/>
    </source>
</evidence>
<dbReference type="Proteomes" id="UP001305702">
    <property type="component" value="Chromosome"/>
</dbReference>
<gene>
    <name evidence="1" type="ORF">MJA45_00175</name>
</gene>
<sequence>MRETFMRFIGRTVEIIYLDRNHKLSQRKVKVLSVDRHCLTAYCYERKAPRLFRKEQVLAVMPVQSFAG</sequence>
<proteinExistence type="predicted"/>
<evidence type="ECO:0000313" key="2">
    <source>
        <dbReference type="Proteomes" id="UP001305702"/>
    </source>
</evidence>
<protein>
    <recommendedName>
        <fullName evidence="3">WYL domain-containing protein</fullName>
    </recommendedName>
</protein>
<dbReference type="KEGG" id="paun:MJA45_00175"/>
<reference evidence="1 2" key="1">
    <citation type="submission" date="2022-02" db="EMBL/GenBank/DDBJ databases">
        <title>Paenibacillus sp. MBLB1776 Whole Genome Shotgun Sequencing.</title>
        <authorList>
            <person name="Hwang C.Y."/>
            <person name="Cho E.-S."/>
            <person name="Seo M.-J."/>
        </authorList>
    </citation>
    <scope>NUCLEOTIDE SEQUENCE [LARGE SCALE GENOMIC DNA]</scope>
    <source>
        <strain evidence="1 2">MBLB1776</strain>
    </source>
</reference>
<evidence type="ECO:0000313" key="1">
    <source>
        <dbReference type="EMBL" id="WNQ11532.1"/>
    </source>
</evidence>
<dbReference type="AlphaFoldDB" id="A0AA96RF30"/>
<accession>A0AA96RF30</accession>
<name>A0AA96RF30_9BACL</name>
<organism evidence="1 2">
    <name type="scientific">Paenibacillus aurantius</name>
    <dbReference type="NCBI Taxonomy" id="2918900"/>
    <lineage>
        <taxon>Bacteria</taxon>
        <taxon>Bacillati</taxon>
        <taxon>Bacillota</taxon>
        <taxon>Bacilli</taxon>
        <taxon>Bacillales</taxon>
        <taxon>Paenibacillaceae</taxon>
        <taxon>Paenibacillus</taxon>
    </lineage>
</organism>